<dbReference type="Pfam" id="PF13445">
    <property type="entry name" value="zf-RING_UBOX"/>
    <property type="match status" value="1"/>
</dbReference>
<dbReference type="InterPro" id="IPR013083">
    <property type="entry name" value="Znf_RING/FYVE/PHD"/>
</dbReference>
<accession>A0A2T7PEP4</accession>
<dbReference type="InterPro" id="IPR051051">
    <property type="entry name" value="E3_ubiq-ligase_TRIM/RNF"/>
</dbReference>
<dbReference type="InterPro" id="IPR001841">
    <property type="entry name" value="Znf_RING"/>
</dbReference>
<gene>
    <name evidence="7" type="ORF">C0Q70_07319</name>
</gene>
<keyword evidence="8" id="KW-1185">Reference proteome</keyword>
<dbReference type="AlphaFoldDB" id="A0A2T7PEP4"/>
<keyword evidence="2 4" id="KW-0863">Zinc-finger</keyword>
<evidence type="ECO:0000256" key="2">
    <source>
        <dbReference type="ARBA" id="ARBA00022771"/>
    </source>
</evidence>
<dbReference type="Gene3D" id="3.30.40.10">
    <property type="entry name" value="Zinc/RING finger domain, C3HC4 (zinc finger)"/>
    <property type="match status" value="1"/>
</dbReference>
<evidence type="ECO:0000256" key="1">
    <source>
        <dbReference type="ARBA" id="ARBA00022723"/>
    </source>
</evidence>
<evidence type="ECO:0000256" key="5">
    <source>
        <dbReference type="SAM" id="Coils"/>
    </source>
</evidence>
<evidence type="ECO:0000256" key="3">
    <source>
        <dbReference type="ARBA" id="ARBA00022833"/>
    </source>
</evidence>
<dbReference type="PROSITE" id="PS50089">
    <property type="entry name" value="ZF_RING_2"/>
    <property type="match status" value="1"/>
</dbReference>
<dbReference type="InterPro" id="IPR027370">
    <property type="entry name" value="Znf-RING_euk"/>
</dbReference>
<proteinExistence type="predicted"/>
<dbReference type="SMART" id="SM00184">
    <property type="entry name" value="RING"/>
    <property type="match status" value="1"/>
</dbReference>
<reference evidence="7 8" key="1">
    <citation type="submission" date="2018-04" db="EMBL/GenBank/DDBJ databases">
        <title>The genome of golden apple snail Pomacea canaliculata provides insight into stress tolerance and invasive adaptation.</title>
        <authorList>
            <person name="Liu C."/>
            <person name="Liu B."/>
            <person name="Ren Y."/>
            <person name="Zhang Y."/>
            <person name="Wang H."/>
            <person name="Li S."/>
            <person name="Jiang F."/>
            <person name="Yin L."/>
            <person name="Zhang G."/>
            <person name="Qian W."/>
            <person name="Fan W."/>
        </authorList>
    </citation>
    <scope>NUCLEOTIDE SEQUENCE [LARGE SCALE GENOMIC DNA]</scope>
    <source>
        <strain evidence="7">SZHN2017</strain>
        <tissue evidence="7">Muscle</tissue>
    </source>
</reference>
<dbReference type="Proteomes" id="UP000245119">
    <property type="component" value="Linkage Group LG4"/>
</dbReference>
<feature type="domain" description="RING-type" evidence="6">
    <location>
        <begin position="13"/>
        <end position="40"/>
    </location>
</feature>
<comment type="caution">
    <text evidence="7">The sequence shown here is derived from an EMBL/GenBank/DDBJ whole genome shotgun (WGS) entry which is preliminary data.</text>
</comment>
<evidence type="ECO:0000313" key="8">
    <source>
        <dbReference type="Proteomes" id="UP000245119"/>
    </source>
</evidence>
<dbReference type="EMBL" id="PZQS01000004">
    <property type="protein sequence ID" value="PVD31893.1"/>
    <property type="molecule type" value="Genomic_DNA"/>
</dbReference>
<feature type="coiled-coil region" evidence="5">
    <location>
        <begin position="181"/>
        <end position="215"/>
    </location>
</feature>
<dbReference type="Gene3D" id="4.10.830.40">
    <property type="match status" value="1"/>
</dbReference>
<dbReference type="PANTHER" id="PTHR25465">
    <property type="entry name" value="B-BOX DOMAIN CONTAINING"/>
    <property type="match status" value="1"/>
</dbReference>
<keyword evidence="1" id="KW-0479">Metal-binding</keyword>
<dbReference type="CDD" id="cd19801">
    <property type="entry name" value="Bbox1_MID"/>
    <property type="match status" value="1"/>
</dbReference>
<dbReference type="GO" id="GO:0008270">
    <property type="term" value="F:zinc ion binding"/>
    <property type="evidence" value="ECO:0007669"/>
    <property type="project" value="UniProtKB-KW"/>
</dbReference>
<evidence type="ECO:0000256" key="4">
    <source>
        <dbReference type="PROSITE-ProRule" id="PRU00175"/>
    </source>
</evidence>
<sequence>MAASPRVTEELTCSICLELFDHPLLLPCAHTFCRQCLRDFWTRSTGALVGKEGVDGLPKNTTLSNIILSFQEDGQRQKPVPDCDVCDVEPPRVGFKSCSECYLTYCKTCFDQLHPMRGAFLHHVITSPAPSEQRKVIHADTVAQSPRVDSRKVIRRVRSMSPLPKEQEYADRLRRSITAKRKEMRETLKTVQDLLKSTEDETEDQMKQIKALSSRLHEAVAEREGAMLAGCTRRRHEAVTCCYGLISDAQALMLELDLLEEKFGQLLIKAPMVDISQVAIVKSTTLRGRLHEVPRPRPLQTVHVQQVLRDMDFLRETEIPVPVITDILPRPVSKGPAVIEVKWAGPVAGTCYRLTAWRKTQKGRTERLVVDDVTGACHVLLLPGVDVQYHLLAAAIGKKGEGDKPGVAEEVTTYRGEAISEEKVFRTLPYVNCLSLRFDTTYCHKLIAVSSTREEVMHRKCKLANLSDAYPASTCRRLDTLEGAMADTPFPPLPHMYWEVVVHFHVIGRLDDTKLICDFGVCKSGMEDSCGLVCDNHKSYCCYLVRRQRYINLEFWNGPNQEILARALTVADLQRDNEKTLKLGFYLDTPRRLFAVVNPAVAAGSGSVLAQFHVKFANLVFLCGLYCPDQVLATIKHVPVVNIPTIVAKLMRAHSAAAEGAAPR</sequence>
<keyword evidence="5" id="KW-0175">Coiled coil</keyword>
<organism evidence="7 8">
    <name type="scientific">Pomacea canaliculata</name>
    <name type="common">Golden apple snail</name>
    <dbReference type="NCBI Taxonomy" id="400727"/>
    <lineage>
        <taxon>Eukaryota</taxon>
        <taxon>Metazoa</taxon>
        <taxon>Spiralia</taxon>
        <taxon>Lophotrochozoa</taxon>
        <taxon>Mollusca</taxon>
        <taxon>Gastropoda</taxon>
        <taxon>Caenogastropoda</taxon>
        <taxon>Architaenioglossa</taxon>
        <taxon>Ampullarioidea</taxon>
        <taxon>Ampullariidae</taxon>
        <taxon>Pomacea</taxon>
    </lineage>
</organism>
<dbReference type="SUPFAM" id="SSF57850">
    <property type="entry name" value="RING/U-box"/>
    <property type="match status" value="1"/>
</dbReference>
<keyword evidence="3" id="KW-0862">Zinc</keyword>
<dbReference type="PANTHER" id="PTHR25465:SF31">
    <property type="entry name" value="RING-TYPE DOMAIN-CONTAINING PROTEIN"/>
    <property type="match status" value="1"/>
</dbReference>
<dbReference type="OrthoDB" id="6057309at2759"/>
<protein>
    <recommendedName>
        <fullName evidence="6">RING-type domain-containing protein</fullName>
    </recommendedName>
</protein>
<dbReference type="InterPro" id="IPR017907">
    <property type="entry name" value="Znf_RING_CS"/>
</dbReference>
<evidence type="ECO:0000259" key="6">
    <source>
        <dbReference type="PROSITE" id="PS50089"/>
    </source>
</evidence>
<name>A0A2T7PEP4_POMCA</name>
<dbReference type="PROSITE" id="PS00518">
    <property type="entry name" value="ZF_RING_1"/>
    <property type="match status" value="1"/>
</dbReference>
<evidence type="ECO:0000313" key="7">
    <source>
        <dbReference type="EMBL" id="PVD31893.1"/>
    </source>
</evidence>